<evidence type="ECO:0000313" key="8">
    <source>
        <dbReference type="EMBL" id="BDZ42131.1"/>
    </source>
</evidence>
<feature type="domain" description="Major facilitator superfamily (MFS) profile" evidence="7">
    <location>
        <begin position="26"/>
        <end position="512"/>
    </location>
</feature>
<accession>A0ABN6XBC8</accession>
<evidence type="ECO:0000256" key="6">
    <source>
        <dbReference type="SAM" id="Phobius"/>
    </source>
</evidence>
<dbReference type="Proteomes" id="UP001321475">
    <property type="component" value="Chromosome"/>
</dbReference>
<dbReference type="EMBL" id="AP027729">
    <property type="protein sequence ID" value="BDZ42131.1"/>
    <property type="molecule type" value="Genomic_DNA"/>
</dbReference>
<dbReference type="Pfam" id="PF07690">
    <property type="entry name" value="MFS_1"/>
    <property type="match status" value="1"/>
</dbReference>
<dbReference type="PROSITE" id="PS50850">
    <property type="entry name" value="MFS"/>
    <property type="match status" value="1"/>
</dbReference>
<feature type="transmembrane region" description="Helical" evidence="6">
    <location>
        <begin position="343"/>
        <end position="361"/>
    </location>
</feature>
<dbReference type="Gene3D" id="1.20.1250.20">
    <property type="entry name" value="MFS general substrate transporter like domains"/>
    <property type="match status" value="1"/>
</dbReference>
<evidence type="ECO:0000256" key="3">
    <source>
        <dbReference type="ARBA" id="ARBA00022692"/>
    </source>
</evidence>
<dbReference type="InterPro" id="IPR020846">
    <property type="entry name" value="MFS_dom"/>
</dbReference>
<feature type="transmembrane region" description="Helical" evidence="6">
    <location>
        <begin position="313"/>
        <end position="331"/>
    </location>
</feature>
<feature type="transmembrane region" description="Helical" evidence="6">
    <location>
        <begin position="414"/>
        <end position="431"/>
    </location>
</feature>
<feature type="transmembrane region" description="Helical" evidence="6">
    <location>
        <begin position="235"/>
        <end position="255"/>
    </location>
</feature>
<feature type="transmembrane region" description="Helical" evidence="6">
    <location>
        <begin position="276"/>
        <end position="301"/>
    </location>
</feature>
<gene>
    <name evidence="8" type="primary">rifP</name>
    <name evidence="8" type="ORF">GCM10025865_14300</name>
</gene>
<protein>
    <submittedName>
        <fullName evidence="8">MFS transporter</fullName>
    </submittedName>
</protein>
<dbReference type="InterPro" id="IPR036259">
    <property type="entry name" value="MFS_trans_sf"/>
</dbReference>
<dbReference type="InterPro" id="IPR011701">
    <property type="entry name" value="MFS"/>
</dbReference>
<evidence type="ECO:0000313" key="9">
    <source>
        <dbReference type="Proteomes" id="UP001321475"/>
    </source>
</evidence>
<keyword evidence="3 6" id="KW-0812">Transmembrane</keyword>
<dbReference type="PANTHER" id="PTHR42718">
    <property type="entry name" value="MAJOR FACILITATOR SUPERFAMILY MULTIDRUG TRANSPORTER MFSC"/>
    <property type="match status" value="1"/>
</dbReference>
<keyword evidence="5 6" id="KW-0472">Membrane</keyword>
<dbReference type="SUPFAM" id="SSF103473">
    <property type="entry name" value="MFS general substrate transporter"/>
    <property type="match status" value="1"/>
</dbReference>
<dbReference type="RefSeq" id="WP_286219152.1">
    <property type="nucleotide sequence ID" value="NZ_AP027729.1"/>
</dbReference>
<feature type="transmembrane region" description="Helical" evidence="6">
    <location>
        <begin position="210"/>
        <end position="229"/>
    </location>
</feature>
<comment type="subcellular location">
    <subcellularLocation>
        <location evidence="1">Cell membrane</location>
        <topology evidence="1">Multi-pass membrane protein</topology>
    </subcellularLocation>
</comment>
<proteinExistence type="predicted"/>
<organism evidence="8 9">
    <name type="scientific">Paraoerskovia sediminicola</name>
    <dbReference type="NCBI Taxonomy" id="1138587"/>
    <lineage>
        <taxon>Bacteria</taxon>
        <taxon>Bacillati</taxon>
        <taxon>Actinomycetota</taxon>
        <taxon>Actinomycetes</taxon>
        <taxon>Micrococcales</taxon>
        <taxon>Cellulomonadaceae</taxon>
        <taxon>Paraoerskovia</taxon>
    </lineage>
</organism>
<sequence>MTTDGATGNGARPAAADGVATRPGLAILALTVAGVAQATDVSIHNTAIAGAAAELGMSASQRSFAASAATLAMAASILTIGTIGDRYGRRLTLLWCAAALMLGGVVTALAGDSLVFIVGRVVSGFGLAGTLALSMALIRTVAPDRVPRAMSLYFTGQVGISLPLTVLGGALIGESWRFGYLVVPVVGAVALALNKVFVPRSKAVHRRRSDPVGLVLIAVGLVGIIWGVSSASAGWLSAGVIIPLVVGIVALAAFLRWELHHEEPALPVHLFKNRNLAGALSADVSFNMWQAVMVLQLSLLWQYVYAYSPLEVSLGQLPATIAMVVGAYAAGRLATRGRSPQSLVLVGLAGVAIAMYVFATAGASTPYWVFGVGLVIGGFSRMLTESSAGQFFVSVPPPDLVGATVASKPAIGQAAFALGLALSSTLLYGGIGRGMTERLTELGLTPSQQGQVLGWFSEDSVPAWAQGTDLMQQITAGAQDAYIDSYRLTMLIFAVFFTIMLGVTWSLLRQRRA</sequence>
<evidence type="ECO:0000256" key="2">
    <source>
        <dbReference type="ARBA" id="ARBA00022448"/>
    </source>
</evidence>
<evidence type="ECO:0000256" key="1">
    <source>
        <dbReference type="ARBA" id="ARBA00004651"/>
    </source>
</evidence>
<evidence type="ECO:0000256" key="5">
    <source>
        <dbReference type="ARBA" id="ARBA00023136"/>
    </source>
</evidence>
<dbReference type="PANTHER" id="PTHR42718:SF9">
    <property type="entry name" value="MAJOR FACILITATOR SUPERFAMILY MULTIDRUG TRANSPORTER MFSC"/>
    <property type="match status" value="1"/>
</dbReference>
<feature type="transmembrane region" description="Helical" evidence="6">
    <location>
        <begin position="150"/>
        <end position="172"/>
    </location>
</feature>
<evidence type="ECO:0000259" key="7">
    <source>
        <dbReference type="PROSITE" id="PS50850"/>
    </source>
</evidence>
<feature type="transmembrane region" description="Helical" evidence="6">
    <location>
        <begin position="488"/>
        <end position="508"/>
    </location>
</feature>
<feature type="transmembrane region" description="Helical" evidence="6">
    <location>
        <begin position="178"/>
        <end position="198"/>
    </location>
</feature>
<keyword evidence="2" id="KW-0813">Transport</keyword>
<keyword evidence="9" id="KW-1185">Reference proteome</keyword>
<keyword evidence="4 6" id="KW-1133">Transmembrane helix</keyword>
<feature type="transmembrane region" description="Helical" evidence="6">
    <location>
        <begin position="64"/>
        <end position="84"/>
    </location>
</feature>
<feature type="transmembrane region" description="Helical" evidence="6">
    <location>
        <begin position="91"/>
        <end position="111"/>
    </location>
</feature>
<reference evidence="9" key="1">
    <citation type="journal article" date="2019" name="Int. J. Syst. Evol. Microbiol.">
        <title>The Global Catalogue of Microorganisms (GCM) 10K type strain sequencing project: providing services to taxonomists for standard genome sequencing and annotation.</title>
        <authorList>
            <consortium name="The Broad Institute Genomics Platform"/>
            <consortium name="The Broad Institute Genome Sequencing Center for Infectious Disease"/>
            <person name="Wu L."/>
            <person name="Ma J."/>
        </authorList>
    </citation>
    <scope>NUCLEOTIDE SEQUENCE [LARGE SCALE GENOMIC DNA]</scope>
    <source>
        <strain evidence="9">NBRC 108565</strain>
    </source>
</reference>
<evidence type="ECO:0000256" key="4">
    <source>
        <dbReference type="ARBA" id="ARBA00022989"/>
    </source>
</evidence>
<name>A0ABN6XBC8_9CELL</name>
<feature type="transmembrane region" description="Helical" evidence="6">
    <location>
        <begin position="117"/>
        <end position="138"/>
    </location>
</feature>